<dbReference type="PRINTS" id="PR00184">
    <property type="entry name" value="NEISSPPORIN"/>
</dbReference>
<dbReference type="GO" id="GO:0006811">
    <property type="term" value="P:monoatomic ion transport"/>
    <property type="evidence" value="ECO:0007669"/>
    <property type="project" value="UniProtKB-KW"/>
</dbReference>
<dbReference type="GO" id="GO:0009279">
    <property type="term" value="C:cell outer membrane"/>
    <property type="evidence" value="ECO:0007669"/>
    <property type="project" value="UniProtKB-SubCell"/>
</dbReference>
<comment type="subcellular location">
    <subcellularLocation>
        <location evidence="1">Cell outer membrane</location>
        <topology evidence="1">Multi-pass membrane protein</topology>
    </subcellularLocation>
</comment>
<name>A0A160FJ37_9BURK</name>
<feature type="domain" description="Porin" evidence="12">
    <location>
        <begin position="9"/>
        <end position="343"/>
    </location>
</feature>
<evidence type="ECO:0000259" key="12">
    <source>
        <dbReference type="Pfam" id="PF13609"/>
    </source>
</evidence>
<keyword evidence="5" id="KW-0812">Transmembrane</keyword>
<evidence type="ECO:0000313" key="14">
    <source>
        <dbReference type="Proteomes" id="UP000076852"/>
    </source>
</evidence>
<evidence type="ECO:0000256" key="6">
    <source>
        <dbReference type="ARBA" id="ARBA00022729"/>
    </source>
</evidence>
<keyword evidence="7" id="KW-0406">Ion transport</keyword>
<dbReference type="GO" id="GO:0015288">
    <property type="term" value="F:porin activity"/>
    <property type="evidence" value="ECO:0007669"/>
    <property type="project" value="UniProtKB-KW"/>
</dbReference>
<reference evidence="13 14" key="1">
    <citation type="journal article" date="2016" name="Gene">
        <title>PacBio SMRT assembly of a complex multi-replicon genome reveals chlorocatechol degradative operon in a region of genome plasticity.</title>
        <authorList>
            <person name="Ricker N."/>
            <person name="Shen S.Y."/>
            <person name="Goordial J."/>
            <person name="Jin S."/>
            <person name="Fulthorpe R.R."/>
        </authorList>
    </citation>
    <scope>NUCLEOTIDE SEQUENCE [LARGE SCALE GENOMIC DNA]</scope>
    <source>
        <strain evidence="13 14">OLGA172</strain>
    </source>
</reference>
<dbReference type="Proteomes" id="UP000076852">
    <property type="component" value="Chromosome 1"/>
</dbReference>
<dbReference type="OrthoDB" id="8982743at2"/>
<dbReference type="PANTHER" id="PTHR34501">
    <property type="entry name" value="PROTEIN YDDL-RELATED"/>
    <property type="match status" value="1"/>
</dbReference>
<dbReference type="Gene3D" id="2.40.160.10">
    <property type="entry name" value="Porin"/>
    <property type="match status" value="1"/>
</dbReference>
<evidence type="ECO:0000256" key="9">
    <source>
        <dbReference type="ARBA" id="ARBA00023136"/>
    </source>
</evidence>
<dbReference type="InterPro" id="IPR050298">
    <property type="entry name" value="Gram-neg_bact_OMP"/>
</dbReference>
<dbReference type="KEGG" id="buz:AYM40_07505"/>
<protein>
    <submittedName>
        <fullName evidence="13">Porin</fullName>
    </submittedName>
</protein>
<dbReference type="RefSeq" id="WP_063495662.1">
    <property type="nucleotide sequence ID" value="NZ_CP014578.1"/>
</dbReference>
<dbReference type="SUPFAM" id="SSF56935">
    <property type="entry name" value="Porins"/>
    <property type="match status" value="1"/>
</dbReference>
<evidence type="ECO:0000256" key="2">
    <source>
        <dbReference type="ARBA" id="ARBA00011233"/>
    </source>
</evidence>
<keyword evidence="6 11" id="KW-0732">Signal</keyword>
<evidence type="ECO:0000256" key="8">
    <source>
        <dbReference type="ARBA" id="ARBA00023114"/>
    </source>
</evidence>
<dbReference type="PANTHER" id="PTHR34501:SF9">
    <property type="entry name" value="MAJOR OUTER MEMBRANE PROTEIN P.IA"/>
    <property type="match status" value="1"/>
</dbReference>
<keyword evidence="9" id="KW-0472">Membrane</keyword>
<evidence type="ECO:0000256" key="5">
    <source>
        <dbReference type="ARBA" id="ARBA00022692"/>
    </source>
</evidence>
<dbReference type="AlphaFoldDB" id="A0A160FJ37"/>
<organism evidence="13 14">
    <name type="scientific">Paraburkholderia phytofirmans OLGA172</name>
    <dbReference type="NCBI Taxonomy" id="1417228"/>
    <lineage>
        <taxon>Bacteria</taxon>
        <taxon>Pseudomonadati</taxon>
        <taxon>Pseudomonadota</taxon>
        <taxon>Betaproteobacteria</taxon>
        <taxon>Burkholderiales</taxon>
        <taxon>Burkholderiaceae</taxon>
        <taxon>Paraburkholderia</taxon>
    </lineage>
</organism>
<feature type="signal peptide" evidence="11">
    <location>
        <begin position="1"/>
        <end position="22"/>
    </location>
</feature>
<dbReference type="EMBL" id="CP014578">
    <property type="protein sequence ID" value="ANB72225.1"/>
    <property type="molecule type" value="Genomic_DNA"/>
</dbReference>
<gene>
    <name evidence="13" type="ORF">AYM40_07505</name>
</gene>
<evidence type="ECO:0000256" key="7">
    <source>
        <dbReference type="ARBA" id="ARBA00023065"/>
    </source>
</evidence>
<keyword evidence="8" id="KW-0626">Porin</keyword>
<dbReference type="CDD" id="cd00342">
    <property type="entry name" value="gram_neg_porins"/>
    <property type="match status" value="1"/>
</dbReference>
<dbReference type="Pfam" id="PF13609">
    <property type="entry name" value="Porin_4"/>
    <property type="match status" value="1"/>
</dbReference>
<keyword evidence="14" id="KW-1185">Reference proteome</keyword>
<dbReference type="InterPro" id="IPR002299">
    <property type="entry name" value="Porin_Neis"/>
</dbReference>
<sequence length="377" mass="39587">MKRVSLIAASLAAAFSSMSAQAQNSVTLYGIIDTGMTYLHNSGGDSTQIKMSNGNESGTRWGMNGTENLGGGLKTIFTLEAGFSPTTGQIQQGGRFFGRQVFVGLTADRWGTLTVGRQYDATTDLVLPVQGDNFLDGVFTSPGDVDNADASARFNNSIKYASPVWAGLQAEAMYAVGGVAGASGSGQSYIGALAYTVHHLSLALGYTHIDNGNAILSTRGTTTSDTLFNSAVNSAYASASAIDIARAGAAYAAGPVTFGGYYSFSKYQSDSRSTFVTPEKYNNGSIYANWQISAILNAEVGYTYMKSSGDSSAKYNQFAVAADYFISRRTDFYAWAAYTHATGQNGMGSAQAVIGSTDINAGASSQANLTVGIRHRF</sequence>
<evidence type="ECO:0000256" key="10">
    <source>
        <dbReference type="ARBA" id="ARBA00023237"/>
    </source>
</evidence>
<feature type="chain" id="PRO_5007813634" evidence="11">
    <location>
        <begin position="23"/>
        <end position="377"/>
    </location>
</feature>
<keyword evidence="4" id="KW-1134">Transmembrane beta strand</keyword>
<keyword evidence="3" id="KW-0813">Transport</keyword>
<accession>A0A160FJ37</accession>
<proteinExistence type="predicted"/>
<evidence type="ECO:0000256" key="3">
    <source>
        <dbReference type="ARBA" id="ARBA00022448"/>
    </source>
</evidence>
<evidence type="ECO:0000256" key="4">
    <source>
        <dbReference type="ARBA" id="ARBA00022452"/>
    </source>
</evidence>
<dbReference type="InterPro" id="IPR033900">
    <property type="entry name" value="Gram_neg_porin_domain"/>
</dbReference>
<evidence type="ECO:0000256" key="1">
    <source>
        <dbReference type="ARBA" id="ARBA00004571"/>
    </source>
</evidence>
<dbReference type="STRING" id="1804984.AYM40_07505"/>
<evidence type="ECO:0000313" key="13">
    <source>
        <dbReference type="EMBL" id="ANB72225.1"/>
    </source>
</evidence>
<evidence type="ECO:0000256" key="11">
    <source>
        <dbReference type="SAM" id="SignalP"/>
    </source>
</evidence>
<keyword evidence="10" id="KW-0998">Cell outer membrane</keyword>
<dbReference type="GO" id="GO:0046930">
    <property type="term" value="C:pore complex"/>
    <property type="evidence" value="ECO:0007669"/>
    <property type="project" value="UniProtKB-KW"/>
</dbReference>
<dbReference type="InterPro" id="IPR023614">
    <property type="entry name" value="Porin_dom_sf"/>
</dbReference>
<comment type="subunit">
    <text evidence="2">Homotrimer.</text>
</comment>